<keyword evidence="9" id="KW-1185">Reference proteome</keyword>
<comment type="similarity">
    <text evidence="2 7">Belongs to the SYF2 family.</text>
</comment>
<comment type="function">
    <text evidence="7">Involved in pre-mRNA splicing.</text>
</comment>
<dbReference type="InterPro" id="IPR013260">
    <property type="entry name" value="mRNA_splic_SYF2"/>
</dbReference>
<dbReference type="EMBL" id="CP092867">
    <property type="protein sequence ID" value="UYV67720.1"/>
    <property type="molecule type" value="Genomic_DNA"/>
</dbReference>
<dbReference type="PANTHER" id="PTHR13264:SF5">
    <property type="entry name" value="PRE-MRNA-SPLICING FACTOR SYF2"/>
    <property type="match status" value="1"/>
</dbReference>
<dbReference type="Proteomes" id="UP001235939">
    <property type="component" value="Chromosome 05"/>
</dbReference>
<accession>A0ABY6KFW3</accession>
<evidence type="ECO:0000256" key="2">
    <source>
        <dbReference type="ARBA" id="ARBA00010028"/>
    </source>
</evidence>
<dbReference type="PANTHER" id="PTHR13264">
    <property type="entry name" value="GCIP-INTERACTING PROTEIN P29"/>
    <property type="match status" value="1"/>
</dbReference>
<comment type="subcellular location">
    <subcellularLocation>
        <location evidence="1 7">Nucleus</location>
    </subcellularLocation>
</comment>
<evidence type="ECO:0000256" key="6">
    <source>
        <dbReference type="ARBA" id="ARBA00023242"/>
    </source>
</evidence>
<evidence type="ECO:0000256" key="7">
    <source>
        <dbReference type="RuleBase" id="RU367148"/>
    </source>
</evidence>
<evidence type="ECO:0000256" key="4">
    <source>
        <dbReference type="ARBA" id="ARBA00022728"/>
    </source>
</evidence>
<gene>
    <name evidence="8" type="ORF">LAZ67_5001717</name>
</gene>
<evidence type="ECO:0000256" key="1">
    <source>
        <dbReference type="ARBA" id="ARBA00004123"/>
    </source>
</evidence>
<evidence type="ECO:0000256" key="3">
    <source>
        <dbReference type="ARBA" id="ARBA00022664"/>
    </source>
</evidence>
<dbReference type="Pfam" id="PF08231">
    <property type="entry name" value="SYF2"/>
    <property type="match status" value="1"/>
</dbReference>
<comment type="subunit">
    <text evidence="7">May be part of a spliceosome complex.</text>
</comment>
<keyword evidence="5 7" id="KW-0508">mRNA splicing</keyword>
<protein>
    <recommendedName>
        <fullName evidence="7">Pre-mRNA-splicing factor SYF2</fullName>
    </recommendedName>
</protein>
<proteinExistence type="inferred from homology"/>
<organism evidence="8 9">
    <name type="scientific">Cordylochernes scorpioides</name>
    <dbReference type="NCBI Taxonomy" id="51811"/>
    <lineage>
        <taxon>Eukaryota</taxon>
        <taxon>Metazoa</taxon>
        <taxon>Ecdysozoa</taxon>
        <taxon>Arthropoda</taxon>
        <taxon>Chelicerata</taxon>
        <taxon>Arachnida</taxon>
        <taxon>Pseudoscorpiones</taxon>
        <taxon>Cheliferoidea</taxon>
        <taxon>Chernetidae</taxon>
        <taxon>Cordylochernes</taxon>
    </lineage>
</organism>
<keyword evidence="6 7" id="KW-0539">Nucleus</keyword>
<evidence type="ECO:0000313" key="9">
    <source>
        <dbReference type="Proteomes" id="UP001235939"/>
    </source>
</evidence>
<evidence type="ECO:0000313" key="8">
    <source>
        <dbReference type="EMBL" id="UYV67720.1"/>
    </source>
</evidence>
<keyword evidence="3 7" id="KW-0507">mRNA processing</keyword>
<reference evidence="8 9" key="1">
    <citation type="submission" date="2022-01" db="EMBL/GenBank/DDBJ databases">
        <title>A chromosomal length assembly of Cordylochernes scorpioides.</title>
        <authorList>
            <person name="Zeh D."/>
            <person name="Zeh J."/>
        </authorList>
    </citation>
    <scope>NUCLEOTIDE SEQUENCE [LARGE SCALE GENOMIC DNA]</scope>
    <source>
        <strain evidence="8">IN4F17</strain>
        <tissue evidence="8">Whole Body</tissue>
    </source>
</reference>
<evidence type="ECO:0000256" key="5">
    <source>
        <dbReference type="ARBA" id="ARBA00023187"/>
    </source>
</evidence>
<name>A0ABY6KFW3_9ARAC</name>
<keyword evidence="4 7" id="KW-0747">Spliceosome</keyword>
<sequence length="242" mass="28543">MAKRANNEAVQEEHKEEKLPANYERKRKWAEWKLDEENKRQKILIPWNVGLEMLDLYKILSKAAIIVMDGPQYRLQLELCVCSQESAVKGEDYDHVKLLDIGAEEALYWERKKKKKNPDPGFSDFDAATLRQYQRLTKQIKPDMEEYNATREKVGDEAFYPTKDTIIHGTHKDTPEGVQRMVDDLNAQISKREKYSRRRRFNDDASIDYINERNMKFNKKLERFYGAHTAEIKLNLERGTAV</sequence>